<dbReference type="STRING" id="555874.SAMN04488065_2329"/>
<sequence>MVSDSTLNALLGAAVTVVLSFIPFSPVFGGVVAAYLDEADHAEGARLGAISGLIASVPLVLIGLLAFVVFGVFLGVADPGMAFGALGILLLLLVGGGVTLAYTVGLSALGGYLGSYLVDEI</sequence>
<dbReference type="Pfam" id="PF17647">
    <property type="entry name" value="DUF5518"/>
    <property type="match status" value="1"/>
</dbReference>
<dbReference type="AlphaFoldDB" id="A0A1H3ZFV3"/>
<reference evidence="2 3" key="1">
    <citation type="submission" date="2016-10" db="EMBL/GenBank/DDBJ databases">
        <authorList>
            <person name="de Groot N.N."/>
        </authorList>
    </citation>
    <scope>NUCLEOTIDE SEQUENCE [LARGE SCALE GENOMIC DNA]</scope>
    <source>
        <strain evidence="2 3">CGMCC 1.8712</strain>
    </source>
</reference>
<feature type="transmembrane region" description="Helical" evidence="1">
    <location>
        <begin position="82"/>
        <end position="104"/>
    </location>
</feature>
<accession>A0A1H3ZFV3</accession>
<keyword evidence="3" id="KW-1185">Reference proteome</keyword>
<feature type="transmembrane region" description="Helical" evidence="1">
    <location>
        <begin position="48"/>
        <end position="76"/>
    </location>
</feature>
<keyword evidence="1" id="KW-0812">Transmembrane</keyword>
<organism evidence="2 3">
    <name type="scientific">Haloplanus vescus</name>
    <dbReference type="NCBI Taxonomy" id="555874"/>
    <lineage>
        <taxon>Archaea</taxon>
        <taxon>Methanobacteriati</taxon>
        <taxon>Methanobacteriota</taxon>
        <taxon>Stenosarchaea group</taxon>
        <taxon>Halobacteria</taxon>
        <taxon>Halobacteriales</taxon>
        <taxon>Haloferacaceae</taxon>
        <taxon>Haloplanus</taxon>
    </lineage>
</organism>
<dbReference type="Proteomes" id="UP000236755">
    <property type="component" value="Unassembled WGS sequence"/>
</dbReference>
<dbReference type="InterPro" id="IPR040493">
    <property type="entry name" value="DUF5518"/>
</dbReference>
<name>A0A1H3ZFV3_9EURY</name>
<proteinExistence type="predicted"/>
<gene>
    <name evidence="2" type="ORF">SAMN04488065_2329</name>
</gene>
<feature type="transmembrane region" description="Helical" evidence="1">
    <location>
        <begin position="12"/>
        <end position="36"/>
    </location>
</feature>
<dbReference type="EMBL" id="FNQT01000003">
    <property type="protein sequence ID" value="SEA22271.1"/>
    <property type="molecule type" value="Genomic_DNA"/>
</dbReference>
<evidence type="ECO:0000313" key="2">
    <source>
        <dbReference type="EMBL" id="SEA22271.1"/>
    </source>
</evidence>
<keyword evidence="1" id="KW-1133">Transmembrane helix</keyword>
<evidence type="ECO:0008006" key="4">
    <source>
        <dbReference type="Google" id="ProtNLM"/>
    </source>
</evidence>
<keyword evidence="1" id="KW-0472">Membrane</keyword>
<evidence type="ECO:0000313" key="3">
    <source>
        <dbReference type="Proteomes" id="UP000236755"/>
    </source>
</evidence>
<dbReference type="RefSeq" id="WP_092635124.1">
    <property type="nucleotide sequence ID" value="NZ_FNQT01000003.1"/>
</dbReference>
<evidence type="ECO:0000256" key="1">
    <source>
        <dbReference type="SAM" id="Phobius"/>
    </source>
</evidence>
<protein>
    <recommendedName>
        <fullName evidence="4">DUF5518 domain-containing protein</fullName>
    </recommendedName>
</protein>
<dbReference type="OrthoDB" id="341846at2157"/>